<organism evidence="1 2">
    <name type="scientific">Trichostrongylus colubriformis</name>
    <name type="common">Black scour worm</name>
    <dbReference type="NCBI Taxonomy" id="6319"/>
    <lineage>
        <taxon>Eukaryota</taxon>
        <taxon>Metazoa</taxon>
        <taxon>Ecdysozoa</taxon>
        <taxon>Nematoda</taxon>
        <taxon>Chromadorea</taxon>
        <taxon>Rhabditida</taxon>
        <taxon>Rhabditina</taxon>
        <taxon>Rhabditomorpha</taxon>
        <taxon>Strongyloidea</taxon>
        <taxon>Trichostrongylidae</taxon>
        <taxon>Trichostrongylus</taxon>
    </lineage>
</organism>
<dbReference type="Proteomes" id="UP001331761">
    <property type="component" value="Unassembled WGS sequence"/>
</dbReference>
<evidence type="ECO:0000313" key="1">
    <source>
        <dbReference type="EMBL" id="KAK5970377.1"/>
    </source>
</evidence>
<accession>A0AAN8FAC3</accession>
<sequence>MYTPALHRNDYIISMIAIQCVDHREEANGIECVNGEWISNLLPCLSNNATVYSGKSLFDDGMCILPPLDKTMRIVNIDNYVPQDHHKFAHGTSLMVGCTIGGKMGDHMELKCRRGKWSKRNRINCDIREIYNFFFTYEVALVCAERMDFGGPTAKIHHDFLTE</sequence>
<protein>
    <recommendedName>
        <fullName evidence="3">Sushi domain-containing protein</fullName>
    </recommendedName>
</protein>
<evidence type="ECO:0000313" key="2">
    <source>
        <dbReference type="Proteomes" id="UP001331761"/>
    </source>
</evidence>
<reference evidence="1 2" key="1">
    <citation type="submission" date="2019-10" db="EMBL/GenBank/DDBJ databases">
        <title>Assembly and Annotation for the nematode Trichostrongylus colubriformis.</title>
        <authorList>
            <person name="Martin J."/>
        </authorList>
    </citation>
    <scope>NUCLEOTIDE SEQUENCE [LARGE SCALE GENOMIC DNA]</scope>
    <source>
        <strain evidence="1">G859</strain>
        <tissue evidence="1">Whole worm</tissue>
    </source>
</reference>
<dbReference type="EMBL" id="WIXE01019082">
    <property type="protein sequence ID" value="KAK5970377.1"/>
    <property type="molecule type" value="Genomic_DNA"/>
</dbReference>
<gene>
    <name evidence="1" type="ORF">GCK32_019402</name>
</gene>
<keyword evidence="2" id="KW-1185">Reference proteome</keyword>
<evidence type="ECO:0008006" key="3">
    <source>
        <dbReference type="Google" id="ProtNLM"/>
    </source>
</evidence>
<name>A0AAN8FAC3_TRICO</name>
<proteinExistence type="predicted"/>
<dbReference type="AlphaFoldDB" id="A0AAN8FAC3"/>
<comment type="caution">
    <text evidence="1">The sequence shown here is derived from an EMBL/GenBank/DDBJ whole genome shotgun (WGS) entry which is preliminary data.</text>
</comment>